<dbReference type="InterPro" id="IPR008928">
    <property type="entry name" value="6-hairpin_glycosidase_sf"/>
</dbReference>
<dbReference type="GO" id="GO:0009311">
    <property type="term" value="P:oligosaccharide metabolic process"/>
    <property type="evidence" value="ECO:0007669"/>
    <property type="project" value="InterPro"/>
</dbReference>
<dbReference type="GO" id="GO:0006487">
    <property type="term" value="P:protein N-linked glycosylation"/>
    <property type="evidence" value="ECO:0007669"/>
    <property type="project" value="TreeGrafter"/>
</dbReference>
<evidence type="ECO:0000313" key="6">
    <source>
        <dbReference type="Proteomes" id="UP000034881"/>
    </source>
</evidence>
<reference evidence="5 6" key="1">
    <citation type="journal article" date="2015" name="Nature">
        <title>rRNA introns, odd ribosomes, and small enigmatic genomes across a large radiation of phyla.</title>
        <authorList>
            <person name="Brown C.T."/>
            <person name="Hug L.A."/>
            <person name="Thomas B.C."/>
            <person name="Sharon I."/>
            <person name="Castelle C.J."/>
            <person name="Singh A."/>
            <person name="Wilkins M.J."/>
            <person name="Williams K.H."/>
            <person name="Banfield J.F."/>
        </authorList>
    </citation>
    <scope>NUCLEOTIDE SEQUENCE [LARGE SCALE GENOMIC DNA]</scope>
</reference>
<dbReference type="InterPro" id="IPR012341">
    <property type="entry name" value="6hp_glycosidase-like_sf"/>
</dbReference>
<dbReference type="PANTHER" id="PTHR10412">
    <property type="entry name" value="MANNOSYL-OLIGOSACCHARIDE GLUCOSIDASE"/>
    <property type="match status" value="1"/>
</dbReference>
<sequence>MLKKLTNEYQKLLLNNRRQTDGFSYTIPSPDTYPYQWLWDSCFHAIILSGLNIEDAKAEILSLLSQQFQNGMIPHMIYWENHEKVTFPKIQWGKDVTSTITQPPMIAYAIWQIFQKDKEVDFLKNTYRHLYHFYRYLLNERDPHEKHLIGIMNPDESGEDNSPRFDLPLGLPPQHTFEENIQKRLNLVAQNIECKFDAPFCMRNFFWVKDVPFNAIMVENLRILSQIASKLDFGEDASFFAAEAEKIVLAMRKYMFEDNLFWPTFGENYQKIKIKTWAIFAPLFAQILTKKEAEDLVEKHLLNPREFWTEYKIPTVSIDEPSFDPKSLWRGPVWIGTNWFIYKGLKNYGFLEIAQQIKDSSLKLLSNSGFREYFNPQTGEGLGAKNFTWGGLILDMD</sequence>
<dbReference type="Pfam" id="PF22422">
    <property type="entry name" value="MGH1-like_GH"/>
    <property type="match status" value="1"/>
</dbReference>
<keyword evidence="2" id="KW-0378">Hydrolase</keyword>
<protein>
    <submittedName>
        <fullName evidence="5">Trehalase-like protein</fullName>
    </submittedName>
</protein>
<dbReference type="AlphaFoldDB" id="A0A0G0QQ77"/>
<dbReference type="InterPro" id="IPR004888">
    <property type="entry name" value="Glycoside_hydrolase_63"/>
</dbReference>
<evidence type="ECO:0000256" key="1">
    <source>
        <dbReference type="ARBA" id="ARBA00010833"/>
    </source>
</evidence>
<organism evidence="5 6">
    <name type="scientific">Candidatus Daviesbacteria bacterium GW2011_GWC2_40_12</name>
    <dbReference type="NCBI Taxonomy" id="1618431"/>
    <lineage>
        <taxon>Bacteria</taxon>
        <taxon>Candidatus Daviesiibacteriota</taxon>
    </lineage>
</organism>
<dbReference type="InterPro" id="IPR054491">
    <property type="entry name" value="MGH1-like_GH"/>
</dbReference>
<dbReference type="PATRIC" id="fig|1618431.3.peg.524"/>
<accession>A0A0G0QQ77</accession>
<name>A0A0G0QQ77_9BACT</name>
<dbReference type="Gene3D" id="1.50.10.10">
    <property type="match status" value="1"/>
</dbReference>
<comment type="similarity">
    <text evidence="1">Belongs to the glycosyl hydrolase 63 family.</text>
</comment>
<evidence type="ECO:0000256" key="3">
    <source>
        <dbReference type="ARBA" id="ARBA00023295"/>
    </source>
</evidence>
<dbReference type="EMBL" id="LBYB01000003">
    <property type="protein sequence ID" value="KKR42273.1"/>
    <property type="molecule type" value="Genomic_DNA"/>
</dbReference>
<feature type="domain" description="Mannosylglycerate hydrolase MGH1-like glycoside hydrolase" evidence="4">
    <location>
        <begin position="33"/>
        <end position="389"/>
    </location>
</feature>
<keyword evidence="3" id="KW-0326">Glycosidase</keyword>
<dbReference type="Proteomes" id="UP000034881">
    <property type="component" value="Unassembled WGS sequence"/>
</dbReference>
<evidence type="ECO:0000259" key="4">
    <source>
        <dbReference type="Pfam" id="PF22422"/>
    </source>
</evidence>
<proteinExistence type="inferred from homology"/>
<evidence type="ECO:0000256" key="2">
    <source>
        <dbReference type="ARBA" id="ARBA00022801"/>
    </source>
</evidence>
<dbReference type="PANTHER" id="PTHR10412:SF11">
    <property type="entry name" value="MANNOSYL-OLIGOSACCHARIDE GLUCOSIDASE"/>
    <property type="match status" value="1"/>
</dbReference>
<dbReference type="SUPFAM" id="SSF48208">
    <property type="entry name" value="Six-hairpin glycosidases"/>
    <property type="match status" value="1"/>
</dbReference>
<dbReference type="GO" id="GO:0004573">
    <property type="term" value="F:Glc3Man9GlcNAc2 oligosaccharide glucosidase activity"/>
    <property type="evidence" value="ECO:0007669"/>
    <property type="project" value="InterPro"/>
</dbReference>
<comment type="caution">
    <text evidence="5">The sequence shown here is derived from an EMBL/GenBank/DDBJ whole genome shotgun (WGS) entry which is preliminary data.</text>
</comment>
<gene>
    <name evidence="5" type="ORF">UT77_C0003G0068</name>
</gene>
<evidence type="ECO:0000313" key="5">
    <source>
        <dbReference type="EMBL" id="KKR42273.1"/>
    </source>
</evidence>